<accession>A0A4U8Q5G0</accession>
<sequence>MLDRCNYVLDNGTYHEESDMLSIDNRLREQMGYEKRSEFAAQPYVDQEADIRDHVLHLKFRFFSEEAVSGCRLALEEAAYTQGELNGNKIDMNPDGYYVDECIQTIPLTDVKAGENELVLHMQFGKRTNLEWMYLLGEFGVQVMGPEKKLCKKPKTLYFGNYGEQGFPFYTGNLTYKMEVDNGGQDMLVGVPYYAGAALRVSLNGVKKGYIAFLPDEILITDVPVGKNTLEITCLGNRFNGFGQVHLIGDDLAWVGADSWRTEGNSWAEEYQLKPMGILRAPVIRTNHA</sequence>
<reference evidence="1 2" key="1">
    <citation type="journal article" date="2019" name="Anaerobe">
        <title>Detection of Robinsoniella peoriensis in multiple bone samples of a trauma patient.</title>
        <authorList>
            <person name="Schrottner P."/>
            <person name="Hartwich K."/>
            <person name="Bunk B."/>
            <person name="Schober I."/>
            <person name="Helbig S."/>
            <person name="Rudolph W.W."/>
            <person name="Gunzer F."/>
        </authorList>
    </citation>
    <scope>NUCLEOTIDE SEQUENCE [LARGE SCALE GENOMIC DNA]</scope>
    <source>
        <strain evidence="1 2">DSM 106044</strain>
    </source>
</reference>
<dbReference type="AlphaFoldDB" id="A0A4U8Q5G0"/>
<dbReference type="PANTHER" id="PTHR36848:SF2">
    <property type="entry name" value="SECRETED PROTEIN"/>
    <property type="match status" value="1"/>
</dbReference>
<evidence type="ECO:0000313" key="2">
    <source>
        <dbReference type="Proteomes" id="UP000306509"/>
    </source>
</evidence>
<dbReference type="PANTHER" id="PTHR36848">
    <property type="entry name" value="DNA-BINDING PROTEIN (PUTATIVE SECRETED PROTEIN)-RELATED"/>
    <property type="match status" value="1"/>
</dbReference>
<proteinExistence type="predicted"/>
<organism evidence="1 2">
    <name type="scientific">Robinsoniella peoriensis</name>
    <dbReference type="NCBI Taxonomy" id="180332"/>
    <lineage>
        <taxon>Bacteria</taxon>
        <taxon>Bacillati</taxon>
        <taxon>Bacillota</taxon>
        <taxon>Clostridia</taxon>
        <taxon>Lachnospirales</taxon>
        <taxon>Lachnospiraceae</taxon>
        <taxon>Robinsoniella</taxon>
    </lineage>
</organism>
<comment type="caution">
    <text evidence="1">The sequence shown here is derived from an EMBL/GenBank/DDBJ whole genome shotgun (WGS) entry which is preliminary data.</text>
</comment>
<keyword evidence="2" id="KW-1185">Reference proteome</keyword>
<dbReference type="Proteomes" id="UP000306509">
    <property type="component" value="Unassembled WGS sequence"/>
</dbReference>
<dbReference type="STRING" id="180332.GCA_000797495_01879"/>
<evidence type="ECO:0000313" key="1">
    <source>
        <dbReference type="EMBL" id="TLD00082.1"/>
    </source>
</evidence>
<dbReference type="EMBL" id="QGQD01000060">
    <property type="protein sequence ID" value="TLD00082.1"/>
    <property type="molecule type" value="Genomic_DNA"/>
</dbReference>
<name>A0A4U8Q5G0_9FIRM</name>
<protein>
    <submittedName>
        <fullName evidence="1">Uncharacterized protein</fullName>
    </submittedName>
</protein>
<dbReference type="InterPro" id="IPR053161">
    <property type="entry name" value="Ulvan_degrading_GH"/>
</dbReference>
<gene>
    <name evidence="1" type="ORF">DSM106044_03172</name>
</gene>